<keyword evidence="8 9" id="KW-0472">Membrane</keyword>
<accession>A0A1R4EE22</accession>
<keyword evidence="3 9" id="KW-1003">Cell membrane</keyword>
<evidence type="ECO:0000313" key="11">
    <source>
        <dbReference type="EMBL" id="SJM36744.1"/>
    </source>
</evidence>
<dbReference type="Gene3D" id="1.20.5.1030">
    <property type="entry name" value="Preprotein translocase secy subunit"/>
    <property type="match status" value="1"/>
</dbReference>
<dbReference type="GO" id="GO:0006605">
    <property type="term" value="P:protein targeting"/>
    <property type="evidence" value="ECO:0007669"/>
    <property type="project" value="UniProtKB-UniRule"/>
</dbReference>
<dbReference type="OrthoDB" id="9806365at2"/>
<comment type="subcellular location">
    <subcellularLocation>
        <location evidence="1">Membrane</location>
    </subcellularLocation>
</comment>
<proteinExistence type="inferred from homology"/>
<evidence type="ECO:0000256" key="7">
    <source>
        <dbReference type="ARBA" id="ARBA00023010"/>
    </source>
</evidence>
<feature type="transmembrane region" description="Helical" evidence="9">
    <location>
        <begin position="74"/>
        <end position="95"/>
    </location>
</feature>
<gene>
    <name evidence="9" type="primary">secE</name>
    <name evidence="11" type="ORF">A1019T_00708</name>
</gene>
<dbReference type="STRING" id="1945520.A1019T_00708"/>
<name>A0A1R4EE22_9GAMM</name>
<organism evidence="11 12">
    <name type="scientific">Psychrobacter pasteurii</name>
    <dbReference type="NCBI Taxonomy" id="1945520"/>
    <lineage>
        <taxon>Bacteria</taxon>
        <taxon>Pseudomonadati</taxon>
        <taxon>Pseudomonadota</taxon>
        <taxon>Gammaproteobacteria</taxon>
        <taxon>Moraxellales</taxon>
        <taxon>Moraxellaceae</taxon>
        <taxon>Psychrobacter</taxon>
    </lineage>
</organism>
<sequence>MSKQQDNLERKVSDARQGAHNTLGKDLSGKSAVEVAKTRSPKDMALWGIALASLIGATLVNYKLPGIWQPANDLWTRVGIIAALIILAIICLALTNQGRSFKVLLKDASIELRRVTWPSKNETIQYTWQSLLVIGIVAVIVWLLDNLFNWLVGIFIG</sequence>
<protein>
    <recommendedName>
        <fullName evidence="9">Protein translocase subunit SecE</fullName>
    </recommendedName>
</protein>
<dbReference type="GO" id="GO:0008320">
    <property type="term" value="F:protein transmembrane transporter activity"/>
    <property type="evidence" value="ECO:0007669"/>
    <property type="project" value="UniProtKB-UniRule"/>
</dbReference>
<comment type="similarity">
    <text evidence="9">Belongs to the SecE/SEC61-gamma family.</text>
</comment>
<evidence type="ECO:0000256" key="8">
    <source>
        <dbReference type="ARBA" id="ARBA00023136"/>
    </source>
</evidence>
<feature type="region of interest" description="Disordered" evidence="10">
    <location>
        <begin position="1"/>
        <end position="25"/>
    </location>
</feature>
<dbReference type="InterPro" id="IPR005807">
    <property type="entry name" value="SecE_bac"/>
</dbReference>
<dbReference type="GO" id="GO:0043952">
    <property type="term" value="P:protein transport by the Sec complex"/>
    <property type="evidence" value="ECO:0007669"/>
    <property type="project" value="UniProtKB-UniRule"/>
</dbReference>
<dbReference type="InterPro" id="IPR038379">
    <property type="entry name" value="SecE_sf"/>
</dbReference>
<feature type="transmembrane region" description="Helical" evidence="9">
    <location>
        <begin position="126"/>
        <end position="144"/>
    </location>
</feature>
<evidence type="ECO:0000256" key="4">
    <source>
        <dbReference type="ARBA" id="ARBA00022692"/>
    </source>
</evidence>
<evidence type="ECO:0000256" key="1">
    <source>
        <dbReference type="ARBA" id="ARBA00004370"/>
    </source>
</evidence>
<comment type="function">
    <text evidence="9">Essential subunit of the Sec protein translocation channel SecYEG. Clamps together the 2 halves of SecY. May contact the channel plug during translocation.</text>
</comment>
<dbReference type="PANTHER" id="PTHR33910:SF1">
    <property type="entry name" value="PROTEIN TRANSLOCASE SUBUNIT SECE"/>
    <property type="match status" value="1"/>
</dbReference>
<dbReference type="RefSeq" id="WP_077448145.1">
    <property type="nucleotide sequence ID" value="NZ_FUGD01000060.1"/>
</dbReference>
<feature type="compositionally biased region" description="Basic and acidic residues" evidence="10">
    <location>
        <begin position="1"/>
        <end position="14"/>
    </location>
</feature>
<dbReference type="Proteomes" id="UP000188169">
    <property type="component" value="Unassembled WGS sequence"/>
</dbReference>
<dbReference type="EMBL" id="FUGD01000060">
    <property type="protein sequence ID" value="SJM36744.1"/>
    <property type="molecule type" value="Genomic_DNA"/>
</dbReference>
<comment type="subunit">
    <text evidence="9">Component of the Sec protein translocase complex. Heterotrimer consisting of SecY, SecE and SecG subunits. The heterotrimers can form oligomers, although 1 heterotrimer is thought to be able to translocate proteins. Interacts with the ribosome. Interacts with SecDF, and other proteins may be involved. Interacts with SecA.</text>
</comment>
<feature type="transmembrane region" description="Helical" evidence="9">
    <location>
        <begin position="44"/>
        <end position="62"/>
    </location>
</feature>
<reference evidence="12" key="1">
    <citation type="submission" date="2017-02" db="EMBL/GenBank/DDBJ databases">
        <authorList>
            <person name="Mornico D."/>
        </authorList>
    </citation>
    <scope>NUCLEOTIDE SEQUENCE [LARGE SCALE GENOMIC DNA]</scope>
</reference>
<dbReference type="AlphaFoldDB" id="A0A1R4EE22"/>
<dbReference type="Pfam" id="PF00584">
    <property type="entry name" value="SecE"/>
    <property type="match status" value="1"/>
</dbReference>
<evidence type="ECO:0000256" key="2">
    <source>
        <dbReference type="ARBA" id="ARBA00022448"/>
    </source>
</evidence>
<dbReference type="PANTHER" id="PTHR33910">
    <property type="entry name" value="PROTEIN TRANSLOCASE SUBUNIT SECE"/>
    <property type="match status" value="1"/>
</dbReference>
<dbReference type="PRINTS" id="PR01650">
    <property type="entry name" value="SECETRNLCASE"/>
</dbReference>
<evidence type="ECO:0000256" key="6">
    <source>
        <dbReference type="ARBA" id="ARBA00022989"/>
    </source>
</evidence>
<dbReference type="GO" id="GO:0009306">
    <property type="term" value="P:protein secretion"/>
    <property type="evidence" value="ECO:0007669"/>
    <property type="project" value="UniProtKB-UniRule"/>
</dbReference>
<evidence type="ECO:0000256" key="3">
    <source>
        <dbReference type="ARBA" id="ARBA00022475"/>
    </source>
</evidence>
<evidence type="ECO:0000256" key="5">
    <source>
        <dbReference type="ARBA" id="ARBA00022927"/>
    </source>
</evidence>
<evidence type="ECO:0000313" key="12">
    <source>
        <dbReference type="Proteomes" id="UP000188169"/>
    </source>
</evidence>
<keyword evidence="4 9" id="KW-0812">Transmembrane</keyword>
<dbReference type="GO" id="GO:0065002">
    <property type="term" value="P:intracellular protein transmembrane transport"/>
    <property type="evidence" value="ECO:0007669"/>
    <property type="project" value="UniProtKB-UniRule"/>
</dbReference>
<evidence type="ECO:0000256" key="10">
    <source>
        <dbReference type="SAM" id="MobiDB-lite"/>
    </source>
</evidence>
<keyword evidence="6 9" id="KW-1133">Transmembrane helix</keyword>
<dbReference type="NCBIfam" id="NF004373">
    <property type="entry name" value="PRK05740.1-3"/>
    <property type="match status" value="1"/>
</dbReference>
<dbReference type="GO" id="GO:0005886">
    <property type="term" value="C:plasma membrane"/>
    <property type="evidence" value="ECO:0007669"/>
    <property type="project" value="UniProtKB-UniRule"/>
</dbReference>
<evidence type="ECO:0000256" key="9">
    <source>
        <dbReference type="HAMAP-Rule" id="MF_00422"/>
    </source>
</evidence>
<dbReference type="NCBIfam" id="TIGR00964">
    <property type="entry name" value="secE_bact"/>
    <property type="match status" value="1"/>
</dbReference>
<dbReference type="HAMAP" id="MF_00422">
    <property type="entry name" value="SecE"/>
    <property type="match status" value="1"/>
</dbReference>
<comment type="caution">
    <text evidence="9">Lacks conserved residue(s) required for the propagation of feature annotation.</text>
</comment>
<dbReference type="InterPro" id="IPR001901">
    <property type="entry name" value="Translocase_SecE/Sec61-g"/>
</dbReference>
<keyword evidence="5 9" id="KW-0653">Protein transport</keyword>
<keyword evidence="7 9" id="KW-0811">Translocation</keyword>
<keyword evidence="2 9" id="KW-0813">Transport</keyword>
<keyword evidence="12" id="KW-1185">Reference proteome</keyword>